<sequence length="385" mass="42827">MVKELIEKYFNGACSEKEKQELKTFFQEHPEQMDQFFDQSEWDHFETDISFNEAGADNFLEKLGTKLPKEPLELPPAENKIKYGGRSILRGVKLNRVAVAAGVCLLIGLSGYFLLPYLKGPAVELTHRPTPISSLYTIQDNKSSIVKTYFLPDLSEVQLSPGSRIKYLKDLNGTRRDIYLTGEGIFKVHKDAARPFTVYCREVATTALGTVFKVKEQMNSKKIAVTLLEGKILVRSTDKKAADGKDYYLLPGNQIAYSRVEGQFTEIDHPTIAGSAAAASNNHLNTDVVAVATESIHRAGTSTKLAITQSNTAIVFNDVRLARVLDLLAEKRSVKIAYPTNKVDNIKFIGTVNDHTPIEKVLSDIAAMNDLKLSADTLNHKYILQ</sequence>
<proteinExistence type="predicted"/>
<gene>
    <name evidence="4" type="ORF">SAMN05192529_1237</name>
</gene>
<name>A0A1H4BN47_9BACT</name>
<feature type="domain" description="Protein FecR C-terminal" evidence="3">
    <location>
        <begin position="314"/>
        <end position="373"/>
    </location>
</feature>
<dbReference type="PANTHER" id="PTHR30273">
    <property type="entry name" value="PERIPLASMIC SIGNAL SENSOR AND SIGMA FACTOR ACTIVATOR FECR-RELATED"/>
    <property type="match status" value="1"/>
</dbReference>
<reference evidence="4 5" key="1">
    <citation type="submission" date="2016-10" db="EMBL/GenBank/DDBJ databases">
        <authorList>
            <person name="de Groot N.N."/>
        </authorList>
    </citation>
    <scope>NUCLEOTIDE SEQUENCE [LARGE SCALE GENOMIC DNA]</scope>
    <source>
        <strain evidence="4 5">Vu-144</strain>
    </source>
</reference>
<evidence type="ECO:0000313" key="4">
    <source>
        <dbReference type="EMBL" id="SEA49583.1"/>
    </source>
</evidence>
<keyword evidence="1" id="KW-1133">Transmembrane helix</keyword>
<organism evidence="4 5">
    <name type="scientific">Arachidicoccus rhizosphaerae</name>
    <dbReference type="NCBI Taxonomy" id="551991"/>
    <lineage>
        <taxon>Bacteria</taxon>
        <taxon>Pseudomonadati</taxon>
        <taxon>Bacteroidota</taxon>
        <taxon>Chitinophagia</taxon>
        <taxon>Chitinophagales</taxon>
        <taxon>Chitinophagaceae</taxon>
        <taxon>Arachidicoccus</taxon>
    </lineage>
</organism>
<dbReference type="InterPro" id="IPR012373">
    <property type="entry name" value="Ferrdict_sens_TM"/>
</dbReference>
<dbReference type="InterPro" id="IPR032508">
    <property type="entry name" value="FecR_C"/>
</dbReference>
<feature type="transmembrane region" description="Helical" evidence="1">
    <location>
        <begin position="97"/>
        <end position="118"/>
    </location>
</feature>
<dbReference type="Gene3D" id="2.60.120.1440">
    <property type="match status" value="1"/>
</dbReference>
<dbReference type="PIRSF" id="PIRSF018266">
    <property type="entry name" value="FecR"/>
    <property type="match status" value="1"/>
</dbReference>
<evidence type="ECO:0000259" key="2">
    <source>
        <dbReference type="Pfam" id="PF04773"/>
    </source>
</evidence>
<dbReference type="Pfam" id="PF04773">
    <property type="entry name" value="FecR"/>
    <property type="match status" value="1"/>
</dbReference>
<evidence type="ECO:0000256" key="1">
    <source>
        <dbReference type="SAM" id="Phobius"/>
    </source>
</evidence>
<dbReference type="STRING" id="551991.SAMN05192529_1237"/>
<protein>
    <submittedName>
        <fullName evidence="4">Ferric-dicitrate binding protein FerR, regulates iron transport through sigma-19</fullName>
    </submittedName>
</protein>
<evidence type="ECO:0000259" key="3">
    <source>
        <dbReference type="Pfam" id="PF16344"/>
    </source>
</evidence>
<accession>A0A1H4BN47</accession>
<dbReference type="AlphaFoldDB" id="A0A1H4BN47"/>
<keyword evidence="5" id="KW-1185">Reference proteome</keyword>
<evidence type="ECO:0000313" key="5">
    <source>
        <dbReference type="Proteomes" id="UP000199041"/>
    </source>
</evidence>
<dbReference type="RefSeq" id="WP_091400285.1">
    <property type="nucleotide sequence ID" value="NZ_FNQY01000023.1"/>
</dbReference>
<dbReference type="Pfam" id="PF16344">
    <property type="entry name" value="FecR_C"/>
    <property type="match status" value="1"/>
</dbReference>
<feature type="domain" description="FecR protein" evidence="2">
    <location>
        <begin position="150"/>
        <end position="232"/>
    </location>
</feature>
<dbReference type="EMBL" id="FNQY01000023">
    <property type="protein sequence ID" value="SEA49583.1"/>
    <property type="molecule type" value="Genomic_DNA"/>
</dbReference>
<dbReference type="OrthoDB" id="934696at2"/>
<dbReference type="Gene3D" id="3.55.50.30">
    <property type="match status" value="1"/>
</dbReference>
<dbReference type="PANTHER" id="PTHR30273:SF2">
    <property type="entry name" value="PROTEIN FECR"/>
    <property type="match status" value="1"/>
</dbReference>
<keyword evidence="1" id="KW-0472">Membrane</keyword>
<keyword evidence="1" id="KW-0812">Transmembrane</keyword>
<dbReference type="InterPro" id="IPR006860">
    <property type="entry name" value="FecR"/>
</dbReference>
<dbReference type="Proteomes" id="UP000199041">
    <property type="component" value="Unassembled WGS sequence"/>
</dbReference>
<dbReference type="GO" id="GO:0016989">
    <property type="term" value="F:sigma factor antagonist activity"/>
    <property type="evidence" value="ECO:0007669"/>
    <property type="project" value="TreeGrafter"/>
</dbReference>